<dbReference type="Gene3D" id="1.10.357.10">
    <property type="entry name" value="Tetracycline Repressor, domain 2"/>
    <property type="match status" value="1"/>
</dbReference>
<evidence type="ECO:0000256" key="3">
    <source>
        <dbReference type="SAM" id="MobiDB-lite"/>
    </source>
</evidence>
<dbReference type="PROSITE" id="PS50977">
    <property type="entry name" value="HTH_TETR_2"/>
    <property type="match status" value="1"/>
</dbReference>
<dbReference type="InterPro" id="IPR009057">
    <property type="entry name" value="Homeodomain-like_sf"/>
</dbReference>
<dbReference type="GO" id="GO:0000976">
    <property type="term" value="F:transcription cis-regulatory region binding"/>
    <property type="evidence" value="ECO:0007669"/>
    <property type="project" value="TreeGrafter"/>
</dbReference>
<dbReference type="InterPro" id="IPR001647">
    <property type="entry name" value="HTH_TetR"/>
</dbReference>
<dbReference type="AlphaFoldDB" id="A0A225MIL2"/>
<feature type="DNA-binding region" description="H-T-H motif" evidence="2">
    <location>
        <begin position="55"/>
        <end position="74"/>
    </location>
</feature>
<dbReference type="InterPro" id="IPR050109">
    <property type="entry name" value="HTH-type_TetR-like_transc_reg"/>
</dbReference>
<dbReference type="PANTHER" id="PTHR30055">
    <property type="entry name" value="HTH-TYPE TRANSCRIPTIONAL REGULATOR RUTR"/>
    <property type="match status" value="1"/>
</dbReference>
<reference evidence="6" key="1">
    <citation type="submission" date="2017-06" db="EMBL/GenBank/DDBJ databases">
        <title>Herbaspirillum phytohormonus sp. nov., isolated from the root nodule of Robinia pseudoacacia in lead-zinc mine.</title>
        <authorList>
            <person name="Fan M."/>
            <person name="Lin Y."/>
        </authorList>
    </citation>
    <scope>NUCLEOTIDE SEQUENCE [LARGE SCALE GENOMIC DNA]</scope>
    <source>
        <strain evidence="6">SC-089</strain>
    </source>
</reference>
<comment type="caution">
    <text evidence="5">The sequence shown here is derived from an EMBL/GenBank/DDBJ whole genome shotgun (WGS) entry which is preliminary data.</text>
</comment>
<evidence type="ECO:0000259" key="4">
    <source>
        <dbReference type="PROSITE" id="PS50977"/>
    </source>
</evidence>
<feature type="domain" description="HTH tetR-type" evidence="4">
    <location>
        <begin position="33"/>
        <end position="92"/>
    </location>
</feature>
<feature type="compositionally biased region" description="Low complexity" evidence="3">
    <location>
        <begin position="1"/>
        <end position="15"/>
    </location>
</feature>
<keyword evidence="6" id="KW-1185">Reference proteome</keyword>
<dbReference type="SUPFAM" id="SSF46689">
    <property type="entry name" value="Homeodomain-like"/>
    <property type="match status" value="1"/>
</dbReference>
<evidence type="ECO:0000256" key="2">
    <source>
        <dbReference type="PROSITE-ProRule" id="PRU00335"/>
    </source>
</evidence>
<dbReference type="PRINTS" id="PR00455">
    <property type="entry name" value="HTHTETR"/>
</dbReference>
<proteinExistence type="predicted"/>
<dbReference type="Proteomes" id="UP000214603">
    <property type="component" value="Unassembled WGS sequence"/>
</dbReference>
<gene>
    <name evidence="5" type="ORF">CEY11_10740</name>
</gene>
<evidence type="ECO:0000256" key="1">
    <source>
        <dbReference type="ARBA" id="ARBA00023125"/>
    </source>
</evidence>
<protein>
    <submittedName>
        <fullName evidence="5">TetR family transcriptional regulator</fullName>
    </submittedName>
</protein>
<dbReference type="Pfam" id="PF00440">
    <property type="entry name" value="TetR_N"/>
    <property type="match status" value="1"/>
</dbReference>
<evidence type="ECO:0000313" key="5">
    <source>
        <dbReference type="EMBL" id="OWT60143.1"/>
    </source>
</evidence>
<sequence length="241" mass="27820">MNMPSTSSRSRTPSSKQTEPVAATTIRRRLRPDERQAMILDGAIRYFAEAGFHGQTRELASRLGITNSLLFRYFPTKDDLVEQVYQQVYVGRWQADWEHLLLDDSQTLRNRLRGFYKSYLSVIYSYEWVRIFFFAGLRGVNIKSRYLKLLEVRVIEPICIAIRREYRLADPATVPLSSLERDAVWGLQGQVLYICVRRFVYDQDIRDPEQIMDAAIDVFLAGIAQVARKAISRSQAAARGS</sequence>
<accession>A0A225MIL2</accession>
<evidence type="ECO:0000313" key="6">
    <source>
        <dbReference type="Proteomes" id="UP000214603"/>
    </source>
</evidence>
<organism evidence="5 6">
    <name type="scientific">Candidimonas nitroreducens</name>
    <dbReference type="NCBI Taxonomy" id="683354"/>
    <lineage>
        <taxon>Bacteria</taxon>
        <taxon>Pseudomonadati</taxon>
        <taxon>Pseudomonadota</taxon>
        <taxon>Betaproteobacteria</taxon>
        <taxon>Burkholderiales</taxon>
        <taxon>Alcaligenaceae</taxon>
        <taxon>Candidimonas</taxon>
    </lineage>
</organism>
<keyword evidence="1 2" id="KW-0238">DNA-binding</keyword>
<dbReference type="EMBL" id="NJIH01000006">
    <property type="protein sequence ID" value="OWT60143.1"/>
    <property type="molecule type" value="Genomic_DNA"/>
</dbReference>
<feature type="region of interest" description="Disordered" evidence="3">
    <location>
        <begin position="1"/>
        <end position="23"/>
    </location>
</feature>
<name>A0A225MIL2_9BURK</name>
<dbReference type="PANTHER" id="PTHR30055:SF181">
    <property type="entry name" value="BLR6905 PROTEIN"/>
    <property type="match status" value="1"/>
</dbReference>
<dbReference type="GO" id="GO:0003700">
    <property type="term" value="F:DNA-binding transcription factor activity"/>
    <property type="evidence" value="ECO:0007669"/>
    <property type="project" value="TreeGrafter"/>
</dbReference>